<feature type="region of interest" description="Disordered" evidence="1">
    <location>
        <begin position="65"/>
        <end position="86"/>
    </location>
</feature>
<evidence type="ECO:0000313" key="4">
    <source>
        <dbReference type="Proteomes" id="UP000233837"/>
    </source>
</evidence>
<evidence type="ECO:0000256" key="1">
    <source>
        <dbReference type="SAM" id="MobiDB-lite"/>
    </source>
</evidence>
<dbReference type="EMBL" id="KZ502618">
    <property type="protein sequence ID" value="PKU75320.1"/>
    <property type="molecule type" value="Genomic_DNA"/>
</dbReference>
<reference evidence="3 4" key="2">
    <citation type="journal article" date="2017" name="Nature">
        <title>The Apostasia genome and the evolution of orchids.</title>
        <authorList>
            <person name="Zhang G.Q."/>
            <person name="Liu K.W."/>
            <person name="Li Z."/>
            <person name="Lohaus R."/>
            <person name="Hsiao Y.Y."/>
            <person name="Niu S.C."/>
            <person name="Wang J.Y."/>
            <person name="Lin Y.C."/>
            <person name="Xu Q."/>
            <person name="Chen L.J."/>
            <person name="Yoshida K."/>
            <person name="Fujiwara S."/>
            <person name="Wang Z.W."/>
            <person name="Zhang Y.Q."/>
            <person name="Mitsuda N."/>
            <person name="Wang M."/>
            <person name="Liu G.H."/>
            <person name="Pecoraro L."/>
            <person name="Huang H.X."/>
            <person name="Xiao X.J."/>
            <person name="Lin M."/>
            <person name="Wu X.Y."/>
            <person name="Wu W.L."/>
            <person name="Chen Y.Y."/>
            <person name="Chang S.B."/>
            <person name="Sakamoto S."/>
            <person name="Ohme-Takagi M."/>
            <person name="Yagi M."/>
            <person name="Zeng S.J."/>
            <person name="Shen C.Y."/>
            <person name="Yeh C.M."/>
            <person name="Luo Y.B."/>
            <person name="Tsai W.C."/>
            <person name="Van de Peer Y."/>
            <person name="Liu Z.J."/>
        </authorList>
    </citation>
    <scope>NUCLEOTIDE SEQUENCE [LARGE SCALE GENOMIC DNA]</scope>
    <source>
        <tissue evidence="3">The whole plant</tissue>
    </source>
</reference>
<name>A0A2I0WI28_9ASPA</name>
<accession>A0A2I0WI28</accession>
<dbReference type="AlphaFoldDB" id="A0A2I0WI28"/>
<protein>
    <recommendedName>
        <fullName evidence="2">Retrovirus-related Pol polyprotein from transposon TNT 1-94-like beta-barrel domain-containing protein</fullName>
    </recommendedName>
</protein>
<sequence>MSTSRTTHPALLAGSENNDENWFLDSGASTHLTNSQDNMSISSSYQGSDTVTISDGSSFKISHTGAVILPTPSRHEDGQGHLPRTL</sequence>
<feature type="region of interest" description="Disordered" evidence="1">
    <location>
        <begin position="1"/>
        <end position="20"/>
    </location>
</feature>
<gene>
    <name evidence="3" type="ORF">MA16_Dca026861</name>
</gene>
<reference evidence="3 4" key="1">
    <citation type="journal article" date="2016" name="Sci. Rep.">
        <title>The Dendrobium catenatum Lindl. genome sequence provides insights into polysaccharide synthase, floral development and adaptive evolution.</title>
        <authorList>
            <person name="Zhang G.Q."/>
            <person name="Xu Q."/>
            <person name="Bian C."/>
            <person name="Tsai W.C."/>
            <person name="Yeh C.M."/>
            <person name="Liu K.W."/>
            <person name="Yoshida K."/>
            <person name="Zhang L.S."/>
            <person name="Chang S.B."/>
            <person name="Chen F."/>
            <person name="Shi Y."/>
            <person name="Su Y.Y."/>
            <person name="Zhang Y.Q."/>
            <person name="Chen L.J."/>
            <person name="Yin Y."/>
            <person name="Lin M."/>
            <person name="Huang H."/>
            <person name="Deng H."/>
            <person name="Wang Z.W."/>
            <person name="Zhu S.L."/>
            <person name="Zhao X."/>
            <person name="Deng C."/>
            <person name="Niu S.C."/>
            <person name="Huang J."/>
            <person name="Wang M."/>
            <person name="Liu G.H."/>
            <person name="Yang H.J."/>
            <person name="Xiao X.J."/>
            <person name="Hsiao Y.Y."/>
            <person name="Wu W.L."/>
            <person name="Chen Y.Y."/>
            <person name="Mitsuda N."/>
            <person name="Ohme-Takagi M."/>
            <person name="Luo Y.B."/>
            <person name="Van de Peer Y."/>
            <person name="Liu Z.J."/>
        </authorList>
    </citation>
    <scope>NUCLEOTIDE SEQUENCE [LARGE SCALE GENOMIC DNA]</scope>
    <source>
        <tissue evidence="3">The whole plant</tissue>
    </source>
</reference>
<proteinExistence type="predicted"/>
<evidence type="ECO:0000259" key="2">
    <source>
        <dbReference type="Pfam" id="PF22936"/>
    </source>
</evidence>
<feature type="domain" description="Retrovirus-related Pol polyprotein from transposon TNT 1-94-like beta-barrel" evidence="2">
    <location>
        <begin position="22"/>
        <end position="70"/>
    </location>
</feature>
<organism evidence="3 4">
    <name type="scientific">Dendrobium catenatum</name>
    <dbReference type="NCBI Taxonomy" id="906689"/>
    <lineage>
        <taxon>Eukaryota</taxon>
        <taxon>Viridiplantae</taxon>
        <taxon>Streptophyta</taxon>
        <taxon>Embryophyta</taxon>
        <taxon>Tracheophyta</taxon>
        <taxon>Spermatophyta</taxon>
        <taxon>Magnoliopsida</taxon>
        <taxon>Liliopsida</taxon>
        <taxon>Asparagales</taxon>
        <taxon>Orchidaceae</taxon>
        <taxon>Epidendroideae</taxon>
        <taxon>Malaxideae</taxon>
        <taxon>Dendrobiinae</taxon>
        <taxon>Dendrobium</taxon>
    </lineage>
</organism>
<dbReference type="Proteomes" id="UP000233837">
    <property type="component" value="Unassembled WGS sequence"/>
</dbReference>
<dbReference type="Pfam" id="PF22936">
    <property type="entry name" value="Pol_BBD"/>
    <property type="match status" value="1"/>
</dbReference>
<evidence type="ECO:0000313" key="3">
    <source>
        <dbReference type="EMBL" id="PKU75320.1"/>
    </source>
</evidence>
<dbReference type="InterPro" id="IPR054722">
    <property type="entry name" value="PolX-like_BBD"/>
</dbReference>
<keyword evidence="4" id="KW-1185">Reference proteome</keyword>